<evidence type="ECO:0000313" key="3">
    <source>
        <dbReference type="Proteomes" id="UP001287286"/>
    </source>
</evidence>
<feature type="region of interest" description="Disordered" evidence="1">
    <location>
        <begin position="143"/>
        <end position="196"/>
    </location>
</feature>
<evidence type="ECO:0000313" key="2">
    <source>
        <dbReference type="EMBL" id="KAK4094591.1"/>
    </source>
</evidence>
<gene>
    <name evidence="2" type="ORF">Purlil1_1196</name>
</gene>
<reference evidence="2 3" key="1">
    <citation type="journal article" date="2024" name="Microbiol. Resour. Announc.">
        <title>Genome annotations for the ascomycete fungi Trichoderma harzianum, Trichoderma aggressivum, and Purpureocillium lilacinum.</title>
        <authorList>
            <person name="Beijen E.P.W."/>
            <person name="Ohm R.A."/>
        </authorList>
    </citation>
    <scope>NUCLEOTIDE SEQUENCE [LARGE SCALE GENOMIC DNA]</scope>
    <source>
        <strain evidence="2 3">CBS 150709</strain>
    </source>
</reference>
<comment type="caution">
    <text evidence="2">The sequence shown here is derived from an EMBL/GenBank/DDBJ whole genome shotgun (WGS) entry which is preliminary data.</text>
</comment>
<protein>
    <submittedName>
        <fullName evidence="2">Uncharacterized protein</fullName>
    </submittedName>
</protein>
<sequence>MGAMRFGGAVRGGAWGGRGALEVVSRAPEEQPARALQVGFRSSPGSCPPAANPPSHLNPSHAEPCPSHQVQRRTHDTAPPPADALRDRVTGGLCSASRSRISLFFPPSAGSGVRRSACFVVRHPLPARNTPVMPICLPGLPAEPSQAPAQPAKQSQRSLSLVRNAPPCPPTRSARGAPQSSSRIMDSSPGGPPAAG</sequence>
<dbReference type="EMBL" id="JAWRVI010000003">
    <property type="protein sequence ID" value="KAK4094591.1"/>
    <property type="molecule type" value="Genomic_DNA"/>
</dbReference>
<evidence type="ECO:0000256" key="1">
    <source>
        <dbReference type="SAM" id="MobiDB-lite"/>
    </source>
</evidence>
<organism evidence="2 3">
    <name type="scientific">Purpureocillium lilacinum</name>
    <name type="common">Paecilomyces lilacinus</name>
    <dbReference type="NCBI Taxonomy" id="33203"/>
    <lineage>
        <taxon>Eukaryota</taxon>
        <taxon>Fungi</taxon>
        <taxon>Dikarya</taxon>
        <taxon>Ascomycota</taxon>
        <taxon>Pezizomycotina</taxon>
        <taxon>Sordariomycetes</taxon>
        <taxon>Hypocreomycetidae</taxon>
        <taxon>Hypocreales</taxon>
        <taxon>Ophiocordycipitaceae</taxon>
        <taxon>Purpureocillium</taxon>
    </lineage>
</organism>
<keyword evidence="3" id="KW-1185">Reference proteome</keyword>
<dbReference type="Proteomes" id="UP001287286">
    <property type="component" value="Unassembled WGS sequence"/>
</dbReference>
<proteinExistence type="predicted"/>
<feature type="region of interest" description="Disordered" evidence="1">
    <location>
        <begin position="28"/>
        <end position="88"/>
    </location>
</feature>
<accession>A0ABR0CFA2</accession>
<name>A0ABR0CFA2_PURLI</name>
<feature type="compositionally biased region" description="Low complexity" evidence="1">
    <location>
        <begin position="143"/>
        <end position="156"/>
    </location>
</feature>